<dbReference type="PANTHER" id="PTHR32060">
    <property type="entry name" value="TAIL-SPECIFIC PROTEASE"/>
    <property type="match status" value="1"/>
</dbReference>
<reference evidence="6 7" key="1">
    <citation type="submission" date="2020-04" db="EMBL/GenBank/DDBJ databases">
        <title>Genome sequence of Altibacter aquimarinus strain ALE3EI.</title>
        <authorList>
            <person name="Oh H.-M."/>
            <person name="Jang D."/>
        </authorList>
    </citation>
    <scope>NUCLEOTIDE SEQUENCE [LARGE SCALE GENOMIC DNA]</scope>
    <source>
        <strain evidence="6 7">ALE3EI</strain>
    </source>
</reference>
<evidence type="ECO:0000256" key="4">
    <source>
        <dbReference type="SAM" id="SignalP"/>
    </source>
</evidence>
<feature type="chain" id="PRO_5028962122" evidence="4">
    <location>
        <begin position="20"/>
        <end position="684"/>
    </location>
</feature>
<dbReference type="KEGG" id="alti:ALE3EI_2305"/>
<dbReference type="GO" id="GO:0004175">
    <property type="term" value="F:endopeptidase activity"/>
    <property type="evidence" value="ECO:0007669"/>
    <property type="project" value="TreeGrafter"/>
</dbReference>
<dbReference type="InterPro" id="IPR004447">
    <property type="entry name" value="Peptidase_S41A"/>
</dbReference>
<dbReference type="Proteomes" id="UP000515514">
    <property type="component" value="Chromosome"/>
</dbReference>
<dbReference type="InterPro" id="IPR029045">
    <property type="entry name" value="ClpP/crotonase-like_dom_sf"/>
</dbReference>
<evidence type="ECO:0000256" key="1">
    <source>
        <dbReference type="ARBA" id="ARBA00022670"/>
    </source>
</evidence>
<dbReference type="PANTHER" id="PTHR32060:SF22">
    <property type="entry name" value="CARBOXYL-TERMINAL-PROCESSING PEPTIDASE 3, CHLOROPLASTIC"/>
    <property type="match status" value="1"/>
</dbReference>
<dbReference type="CDD" id="cd07560">
    <property type="entry name" value="Peptidase_S41_CPP"/>
    <property type="match status" value="1"/>
</dbReference>
<dbReference type="Gene3D" id="2.30.42.10">
    <property type="match status" value="1"/>
</dbReference>
<evidence type="ECO:0000313" key="6">
    <source>
        <dbReference type="EMBL" id="QNJ98847.1"/>
    </source>
</evidence>
<dbReference type="GO" id="GO:0007165">
    <property type="term" value="P:signal transduction"/>
    <property type="evidence" value="ECO:0007669"/>
    <property type="project" value="TreeGrafter"/>
</dbReference>
<protein>
    <submittedName>
        <fullName evidence="6">Carboxyl-terminal protease</fullName>
    </submittedName>
</protein>
<dbReference type="SMART" id="SM00245">
    <property type="entry name" value="TSPc"/>
    <property type="match status" value="1"/>
</dbReference>
<keyword evidence="7" id="KW-1185">Reference proteome</keyword>
<dbReference type="InterPro" id="IPR036034">
    <property type="entry name" value="PDZ_sf"/>
</dbReference>
<sequence>MIKRLVLVLLLCCATEFYAQDDAIFCEQVSALSTLIEKEHYRPKPIDDSLSVAVQELFLLALDEDKWLFTTSDIEEFNDDRFKIDDYILKSDCGFIDKYIARLRLRIERAKKHISSFTTVPFDYSGTDTLHFYRTRPSRYFSSDSAAKRNWNKRIRYTLLSKLIEEDTIFENIEKNFSELEKAIKPKVFQNQICLLDERLNAKGGLEHFVKEAFLNAFANYQDPNSFFFNDTEKVVFENSVSNSQLSFGLYTAKNDDGEIVISYITPGGAAYLNGNFEENDVIKSLSSGTTVLETFCVSNEEIFSFMADNKHNKITFRIKKKDGTIKYIPLEKSIEEVEENLTRGYVITKDKTDFGYLNIPSFYTDLESPNGFGVANDVAKELYKLEKEKIKGLIIDLRFNGGGSMKEAADLCGLFIDRGPLSILRYRDGETFTIRDAHRGTAFDKPIVILINNYSASASEFFSSVMQDYNRAVIVGAPSYGKSSAQVIFPLSESKDLGYCKLTVDAFYRVTGKSNQSRGVIPDIRFPSIYDGLKINEEYERFALPNDSVRVSLRHIPLKSLPLDAIASKSVSRINTDKSFQLIKSLNQTLIQNYVTSDTEYPLTLSDVYKDLEGYNNLWKEMTMHFEKRNSNMTARNTKTTTGYLKYNEDEKELNAVILKDLAEDLYVEEAHAILLDFIRLTK</sequence>
<dbReference type="Pfam" id="PF11818">
    <property type="entry name" value="DUF3340"/>
    <property type="match status" value="1"/>
</dbReference>
<dbReference type="InterPro" id="IPR005151">
    <property type="entry name" value="Tail-specific_protease"/>
</dbReference>
<proteinExistence type="predicted"/>
<dbReference type="InterPro" id="IPR020992">
    <property type="entry name" value="Tail_Prtase_C"/>
</dbReference>
<dbReference type="Pfam" id="PF03572">
    <property type="entry name" value="Peptidase_S41"/>
    <property type="match status" value="1"/>
</dbReference>
<name>A0A7G8PWY1_9FLAO</name>
<keyword evidence="4" id="KW-0732">Signal</keyword>
<dbReference type="EMBL" id="CP052909">
    <property type="protein sequence ID" value="QNJ98847.1"/>
    <property type="molecule type" value="Genomic_DNA"/>
</dbReference>
<dbReference type="Gene3D" id="3.90.226.10">
    <property type="entry name" value="2-enoyl-CoA Hydratase, Chain A, domain 1"/>
    <property type="match status" value="1"/>
</dbReference>
<dbReference type="GO" id="GO:0008236">
    <property type="term" value="F:serine-type peptidase activity"/>
    <property type="evidence" value="ECO:0007669"/>
    <property type="project" value="UniProtKB-KW"/>
</dbReference>
<dbReference type="SUPFAM" id="SSF52096">
    <property type="entry name" value="ClpP/crotonase"/>
    <property type="match status" value="1"/>
</dbReference>
<gene>
    <name evidence="6" type="ORF">ALE3EI_2305</name>
</gene>
<dbReference type="GO" id="GO:0006508">
    <property type="term" value="P:proteolysis"/>
    <property type="evidence" value="ECO:0007669"/>
    <property type="project" value="UniProtKB-KW"/>
</dbReference>
<evidence type="ECO:0000256" key="3">
    <source>
        <dbReference type="ARBA" id="ARBA00022825"/>
    </source>
</evidence>
<organism evidence="6 7">
    <name type="scientific">Constantimarinum furrinae</name>
    <dbReference type="NCBI Taxonomy" id="2562285"/>
    <lineage>
        <taxon>Bacteria</taxon>
        <taxon>Pseudomonadati</taxon>
        <taxon>Bacteroidota</taxon>
        <taxon>Flavobacteriia</taxon>
        <taxon>Flavobacteriales</taxon>
        <taxon>Flavobacteriaceae</taxon>
        <taxon>Altibacter/Constantimarinum group</taxon>
        <taxon>Constantimarinum</taxon>
    </lineage>
</organism>
<keyword evidence="3" id="KW-0720">Serine protease</keyword>
<evidence type="ECO:0000256" key="2">
    <source>
        <dbReference type="ARBA" id="ARBA00022801"/>
    </source>
</evidence>
<evidence type="ECO:0000259" key="5">
    <source>
        <dbReference type="SMART" id="SM00245"/>
    </source>
</evidence>
<feature type="domain" description="Tail specific protease" evidence="5">
    <location>
        <begin position="312"/>
        <end position="528"/>
    </location>
</feature>
<dbReference type="RefSeq" id="WP_186988837.1">
    <property type="nucleotide sequence ID" value="NZ_CP052909.1"/>
</dbReference>
<dbReference type="Pfam" id="PF17804">
    <property type="entry name" value="TSP_NTD"/>
    <property type="match status" value="1"/>
</dbReference>
<dbReference type="GO" id="GO:0030288">
    <property type="term" value="C:outer membrane-bounded periplasmic space"/>
    <property type="evidence" value="ECO:0007669"/>
    <property type="project" value="TreeGrafter"/>
</dbReference>
<dbReference type="InterPro" id="IPR040573">
    <property type="entry name" value="TSP_N"/>
</dbReference>
<accession>A0A7G8PWY1</accession>
<keyword evidence="1 6" id="KW-0645">Protease</keyword>
<dbReference type="AlphaFoldDB" id="A0A7G8PWY1"/>
<evidence type="ECO:0000313" key="7">
    <source>
        <dbReference type="Proteomes" id="UP000515514"/>
    </source>
</evidence>
<feature type="signal peptide" evidence="4">
    <location>
        <begin position="1"/>
        <end position="19"/>
    </location>
</feature>
<keyword evidence="2" id="KW-0378">Hydrolase</keyword>